<dbReference type="RefSeq" id="WP_144886818.1">
    <property type="nucleotide sequence ID" value="NZ_VLLE01000004.1"/>
</dbReference>
<keyword evidence="2" id="KW-1133">Transmembrane helix</keyword>
<evidence type="ECO:0000256" key="3">
    <source>
        <dbReference type="SAM" id="SignalP"/>
    </source>
</evidence>
<sequence>MRPVLLLLLLISTFFNNGYACLNGEIKELKDGTGVYEDKPGNVPYGHMFYSDETFQKALKRFDSLYKTTKDLDYLSDQGLLLILLKRYQEAINLYLELERIKPNRYSTASNLGTAYELIGQNENALKWIQKAVAINPRSHNHSEWIHVKILEAKIKGEQFYNTAFLLNTDFGSDLLPNSTLKKIQLTKLLNALYYQLNERVSFVKPKEKIIAQLLFDLGNVAFLLGNLDDAVTDYELAKKYGFSGQLIESRIKEASRLHKLPAEGLKKVVKTRVKPDYTTAIIAVAAAVILLVILNIKKQKVKN</sequence>
<dbReference type="Gene3D" id="1.25.40.10">
    <property type="entry name" value="Tetratricopeptide repeat domain"/>
    <property type="match status" value="1"/>
</dbReference>
<dbReference type="OrthoDB" id="1159555at2"/>
<dbReference type="InterPro" id="IPR011990">
    <property type="entry name" value="TPR-like_helical_dom_sf"/>
</dbReference>
<evidence type="ECO:0000256" key="2">
    <source>
        <dbReference type="SAM" id="Phobius"/>
    </source>
</evidence>
<dbReference type="PANTHER" id="PTHR12558">
    <property type="entry name" value="CELL DIVISION CYCLE 16,23,27"/>
    <property type="match status" value="1"/>
</dbReference>
<comment type="caution">
    <text evidence="4">The sequence shown here is derived from an EMBL/GenBank/DDBJ whole genome shotgun (WGS) entry which is preliminary data.</text>
</comment>
<accession>A0A562SKB8</accession>
<keyword evidence="2" id="KW-0472">Membrane</keyword>
<feature type="chain" id="PRO_5021860687" evidence="3">
    <location>
        <begin position="21"/>
        <end position="304"/>
    </location>
</feature>
<dbReference type="SUPFAM" id="SSF48452">
    <property type="entry name" value="TPR-like"/>
    <property type="match status" value="1"/>
</dbReference>
<keyword evidence="5" id="KW-1185">Reference proteome</keyword>
<evidence type="ECO:0000313" key="4">
    <source>
        <dbReference type="EMBL" id="TWI81632.1"/>
    </source>
</evidence>
<proteinExistence type="predicted"/>
<dbReference type="InterPro" id="IPR019734">
    <property type="entry name" value="TPR_rpt"/>
</dbReference>
<dbReference type="PANTHER" id="PTHR12558:SF13">
    <property type="entry name" value="CELL DIVISION CYCLE PROTEIN 27 HOMOLOG"/>
    <property type="match status" value="1"/>
</dbReference>
<keyword evidence="1" id="KW-0802">TPR repeat</keyword>
<evidence type="ECO:0000256" key="1">
    <source>
        <dbReference type="PROSITE-ProRule" id="PRU00339"/>
    </source>
</evidence>
<dbReference type="Pfam" id="PF13181">
    <property type="entry name" value="TPR_8"/>
    <property type="match status" value="1"/>
</dbReference>
<feature type="repeat" description="TPR" evidence="1">
    <location>
        <begin position="106"/>
        <end position="139"/>
    </location>
</feature>
<keyword evidence="3" id="KW-0732">Signal</keyword>
<dbReference type="AlphaFoldDB" id="A0A562SKB8"/>
<organism evidence="4 5">
    <name type="scientific">Lacibacter cauensis</name>
    <dbReference type="NCBI Taxonomy" id="510947"/>
    <lineage>
        <taxon>Bacteria</taxon>
        <taxon>Pseudomonadati</taxon>
        <taxon>Bacteroidota</taxon>
        <taxon>Chitinophagia</taxon>
        <taxon>Chitinophagales</taxon>
        <taxon>Chitinophagaceae</taxon>
        <taxon>Lacibacter</taxon>
    </lineage>
</organism>
<dbReference type="PROSITE" id="PS50005">
    <property type="entry name" value="TPR"/>
    <property type="match status" value="1"/>
</dbReference>
<gene>
    <name evidence="4" type="ORF">IQ13_2650</name>
</gene>
<reference evidence="4 5" key="1">
    <citation type="journal article" date="2015" name="Stand. Genomic Sci.">
        <title>Genomic Encyclopedia of Bacterial and Archaeal Type Strains, Phase III: the genomes of soil and plant-associated and newly described type strains.</title>
        <authorList>
            <person name="Whitman W.B."/>
            <person name="Woyke T."/>
            <person name="Klenk H.P."/>
            <person name="Zhou Y."/>
            <person name="Lilburn T.G."/>
            <person name="Beck B.J."/>
            <person name="De Vos P."/>
            <person name="Vandamme P."/>
            <person name="Eisen J.A."/>
            <person name="Garrity G."/>
            <person name="Hugenholtz P."/>
            <person name="Kyrpides N.C."/>
        </authorList>
    </citation>
    <scope>NUCLEOTIDE SEQUENCE [LARGE SCALE GENOMIC DNA]</scope>
    <source>
        <strain evidence="4 5">CGMCC 1.7271</strain>
    </source>
</reference>
<protein>
    <submittedName>
        <fullName evidence="4">Tetratricopeptide repeat protein</fullName>
    </submittedName>
</protein>
<dbReference type="SMART" id="SM00028">
    <property type="entry name" value="TPR"/>
    <property type="match status" value="3"/>
</dbReference>
<evidence type="ECO:0000313" key="5">
    <source>
        <dbReference type="Proteomes" id="UP000316167"/>
    </source>
</evidence>
<dbReference type="Proteomes" id="UP000316167">
    <property type="component" value="Unassembled WGS sequence"/>
</dbReference>
<keyword evidence="2" id="KW-0812">Transmembrane</keyword>
<dbReference type="EMBL" id="VLLE01000004">
    <property type="protein sequence ID" value="TWI81632.1"/>
    <property type="molecule type" value="Genomic_DNA"/>
</dbReference>
<feature type="transmembrane region" description="Helical" evidence="2">
    <location>
        <begin position="278"/>
        <end position="297"/>
    </location>
</feature>
<feature type="signal peptide" evidence="3">
    <location>
        <begin position="1"/>
        <end position="20"/>
    </location>
</feature>
<name>A0A562SKB8_9BACT</name>